<dbReference type="PANTHER" id="PTHR11496:SF102">
    <property type="entry name" value="ALCOHOL DEHYDROGENASE 4"/>
    <property type="match status" value="1"/>
</dbReference>
<dbReference type="PANTHER" id="PTHR11496">
    <property type="entry name" value="ALCOHOL DEHYDROGENASE"/>
    <property type="match status" value="1"/>
</dbReference>
<dbReference type="AlphaFoldDB" id="A0A919S0K9"/>
<feature type="domain" description="Alcohol dehydrogenase iron-type/glycerol dehydrogenase GldA" evidence="4">
    <location>
        <begin position="9"/>
        <end position="175"/>
    </location>
</feature>
<dbReference type="InterPro" id="IPR039697">
    <property type="entry name" value="Alcohol_dehydrogenase_Fe"/>
</dbReference>
<dbReference type="Proteomes" id="UP000679179">
    <property type="component" value="Unassembled WGS sequence"/>
</dbReference>
<reference evidence="6" key="1">
    <citation type="submission" date="2021-03" db="EMBL/GenBank/DDBJ databases">
        <title>Taxonomic study of Clostridium polyendosporum from meadow-gley soil under rice.</title>
        <authorList>
            <person name="Kobayashi H."/>
            <person name="Tanizawa Y."/>
            <person name="Yagura M."/>
        </authorList>
    </citation>
    <scope>NUCLEOTIDE SEQUENCE</scope>
    <source>
        <strain evidence="6">JCM 30710</strain>
    </source>
</reference>
<protein>
    <submittedName>
        <fullName evidence="6">Alcohol dehydrogenase</fullName>
    </submittedName>
</protein>
<dbReference type="RefSeq" id="WP_212903797.1">
    <property type="nucleotide sequence ID" value="NZ_BOPZ01000013.1"/>
</dbReference>
<dbReference type="GO" id="GO:0004022">
    <property type="term" value="F:alcohol dehydrogenase (NAD+) activity"/>
    <property type="evidence" value="ECO:0007669"/>
    <property type="project" value="TreeGrafter"/>
</dbReference>
<dbReference type="FunFam" id="1.20.1090.10:FF:000001">
    <property type="entry name" value="Aldehyde-alcohol dehydrogenase"/>
    <property type="match status" value="1"/>
</dbReference>
<dbReference type="CDD" id="cd08551">
    <property type="entry name" value="Fe-ADH"/>
    <property type="match status" value="1"/>
</dbReference>
<comment type="similarity">
    <text evidence="1">Belongs to the iron-containing alcohol dehydrogenase family.</text>
</comment>
<accession>A0A919S0K9</accession>
<organism evidence="6 7">
    <name type="scientific">Clostridium polyendosporum</name>
    <dbReference type="NCBI Taxonomy" id="69208"/>
    <lineage>
        <taxon>Bacteria</taxon>
        <taxon>Bacillati</taxon>
        <taxon>Bacillota</taxon>
        <taxon>Clostridia</taxon>
        <taxon>Eubacteriales</taxon>
        <taxon>Clostridiaceae</taxon>
        <taxon>Clostridium</taxon>
    </lineage>
</organism>
<dbReference type="PROSITE" id="PS00913">
    <property type="entry name" value="ADH_IRON_1"/>
    <property type="match status" value="1"/>
</dbReference>
<dbReference type="GO" id="GO:0046872">
    <property type="term" value="F:metal ion binding"/>
    <property type="evidence" value="ECO:0007669"/>
    <property type="project" value="InterPro"/>
</dbReference>
<dbReference type="Pfam" id="PF00465">
    <property type="entry name" value="Fe-ADH"/>
    <property type="match status" value="1"/>
</dbReference>
<dbReference type="FunFam" id="3.40.50.1970:FF:000003">
    <property type="entry name" value="Alcohol dehydrogenase, iron-containing"/>
    <property type="match status" value="1"/>
</dbReference>
<keyword evidence="2" id="KW-0560">Oxidoreductase</keyword>
<dbReference type="Gene3D" id="3.40.50.1970">
    <property type="match status" value="1"/>
</dbReference>
<evidence type="ECO:0000313" key="7">
    <source>
        <dbReference type="Proteomes" id="UP000679179"/>
    </source>
</evidence>
<dbReference type="InterPro" id="IPR018211">
    <property type="entry name" value="ADH_Fe_CS"/>
</dbReference>
<sequence>MTKLLFQSPNRIIFGDGSVETAGRETKKLGNKALIVTGKNSVKKSGALDKLIKSLEESDVGYVLFDQVESDPDVKTVEKGVELSKINSVDVIVAMGGGSPLDAAKAISIMITNLGKIQDYEGKGPEKPVIPIIAIPTTAGTGSEVSRYTVITDSKRKVKMLIGSDFIIPTTAILDAELTVSMPPQVTAATGMDALTHAIEAYISKVSTPFSDTHAVEAIKLISKNLISAVCNGDNLEARRGMLYGQMHAGLAFSNASVALVHAMSRPLGAHFGVPHGAANAMLLPVAMEYNRSSCTEKMKIIAEAMGEITEGLSVRGSSYKAVEAIKTLFDETNLEGKLRNMNIPEESLMLLAEDASKSGSCLFNPRKASKEDIYKIYKSIF</sequence>
<name>A0A919S0K9_9CLOT</name>
<feature type="domain" description="Fe-containing alcohol dehydrogenase-like C-terminal" evidence="5">
    <location>
        <begin position="187"/>
        <end position="381"/>
    </location>
</feature>
<dbReference type="EMBL" id="BOPZ01000013">
    <property type="protein sequence ID" value="GIM29083.1"/>
    <property type="molecule type" value="Genomic_DNA"/>
</dbReference>
<dbReference type="Gene3D" id="1.20.1090.10">
    <property type="entry name" value="Dehydroquinate synthase-like - alpha domain"/>
    <property type="match status" value="1"/>
</dbReference>
<comment type="caution">
    <text evidence="6">The sequence shown here is derived from an EMBL/GenBank/DDBJ whole genome shotgun (WGS) entry which is preliminary data.</text>
</comment>
<dbReference type="SUPFAM" id="SSF56796">
    <property type="entry name" value="Dehydroquinate synthase-like"/>
    <property type="match status" value="1"/>
</dbReference>
<keyword evidence="7" id="KW-1185">Reference proteome</keyword>
<evidence type="ECO:0000256" key="1">
    <source>
        <dbReference type="ARBA" id="ARBA00007358"/>
    </source>
</evidence>
<gene>
    <name evidence="6" type="ORF">CPJCM30710_17490</name>
</gene>
<dbReference type="Pfam" id="PF25137">
    <property type="entry name" value="ADH_Fe_C"/>
    <property type="match status" value="1"/>
</dbReference>
<dbReference type="InterPro" id="IPR001670">
    <property type="entry name" value="ADH_Fe/GldA"/>
</dbReference>
<proteinExistence type="inferred from homology"/>
<dbReference type="InterPro" id="IPR056798">
    <property type="entry name" value="ADH_Fe_C"/>
</dbReference>
<evidence type="ECO:0000256" key="2">
    <source>
        <dbReference type="ARBA" id="ARBA00023002"/>
    </source>
</evidence>
<evidence type="ECO:0000259" key="5">
    <source>
        <dbReference type="Pfam" id="PF25137"/>
    </source>
</evidence>
<evidence type="ECO:0000256" key="3">
    <source>
        <dbReference type="ARBA" id="ARBA00023027"/>
    </source>
</evidence>
<evidence type="ECO:0000313" key="6">
    <source>
        <dbReference type="EMBL" id="GIM29083.1"/>
    </source>
</evidence>
<keyword evidence="3" id="KW-0520">NAD</keyword>
<evidence type="ECO:0000259" key="4">
    <source>
        <dbReference type="Pfam" id="PF00465"/>
    </source>
</evidence>